<feature type="transmembrane region" description="Helical" evidence="6">
    <location>
        <begin position="175"/>
        <end position="193"/>
    </location>
</feature>
<evidence type="ECO:0000259" key="7">
    <source>
        <dbReference type="Pfam" id="PF00892"/>
    </source>
</evidence>
<feature type="transmembrane region" description="Helical" evidence="6">
    <location>
        <begin position="122"/>
        <end position="140"/>
    </location>
</feature>
<feature type="transmembrane region" description="Helical" evidence="6">
    <location>
        <begin position="237"/>
        <end position="255"/>
    </location>
</feature>
<feature type="domain" description="EamA" evidence="7">
    <location>
        <begin position="145"/>
        <end position="278"/>
    </location>
</feature>
<dbReference type="InterPro" id="IPR050638">
    <property type="entry name" value="AA-Vitamin_Transporters"/>
</dbReference>
<evidence type="ECO:0000313" key="9">
    <source>
        <dbReference type="Proteomes" id="UP001300012"/>
    </source>
</evidence>
<keyword evidence="4 6" id="KW-1133">Transmembrane helix</keyword>
<dbReference type="Proteomes" id="UP001300012">
    <property type="component" value="Unassembled WGS sequence"/>
</dbReference>
<evidence type="ECO:0000256" key="4">
    <source>
        <dbReference type="ARBA" id="ARBA00022989"/>
    </source>
</evidence>
<dbReference type="PANTHER" id="PTHR32322:SF2">
    <property type="entry name" value="EAMA DOMAIN-CONTAINING PROTEIN"/>
    <property type="match status" value="1"/>
</dbReference>
<evidence type="ECO:0000256" key="1">
    <source>
        <dbReference type="ARBA" id="ARBA00004127"/>
    </source>
</evidence>
<dbReference type="Pfam" id="PF00892">
    <property type="entry name" value="EamA"/>
    <property type="match status" value="2"/>
</dbReference>
<feature type="transmembrane region" description="Helical" evidence="6">
    <location>
        <begin position="199"/>
        <end position="225"/>
    </location>
</feature>
<keyword evidence="5 6" id="KW-0472">Membrane</keyword>
<feature type="transmembrane region" description="Helical" evidence="6">
    <location>
        <begin position="95"/>
        <end position="115"/>
    </location>
</feature>
<feature type="transmembrane region" description="Helical" evidence="6">
    <location>
        <begin position="146"/>
        <end position="163"/>
    </location>
</feature>
<feature type="transmembrane region" description="Helical" evidence="6">
    <location>
        <begin position="7"/>
        <end position="28"/>
    </location>
</feature>
<dbReference type="RefSeq" id="WP_258215603.1">
    <property type="nucleotide sequence ID" value="NZ_JANQBD010000017.1"/>
</dbReference>
<proteinExistence type="inferred from homology"/>
<feature type="transmembrane region" description="Helical" evidence="6">
    <location>
        <begin position="65"/>
        <end position="89"/>
    </location>
</feature>
<reference evidence="8 9" key="1">
    <citation type="submission" date="2022-08" db="EMBL/GenBank/DDBJ databases">
        <title>Paenibacillus endoradicis sp. nov., Paenibacillus radicibacter sp. nov and Paenibacillus pararadicis sp. nov., three cold-adapted plant growth-promoting bacteria isolated from root of Larix gmelinii in Great Khingan.</title>
        <authorList>
            <person name="Xue H."/>
        </authorList>
    </citation>
    <scope>NUCLEOTIDE SEQUENCE [LARGE SCALE GENOMIC DNA]</scope>
    <source>
        <strain evidence="8 9">N5-1-1-5</strain>
    </source>
</reference>
<evidence type="ECO:0000256" key="3">
    <source>
        <dbReference type="ARBA" id="ARBA00022692"/>
    </source>
</evidence>
<evidence type="ECO:0000256" key="5">
    <source>
        <dbReference type="ARBA" id="ARBA00023136"/>
    </source>
</evidence>
<feature type="transmembrane region" description="Helical" evidence="6">
    <location>
        <begin position="34"/>
        <end position="53"/>
    </location>
</feature>
<evidence type="ECO:0000313" key="8">
    <source>
        <dbReference type="EMBL" id="MCR8634036.1"/>
    </source>
</evidence>
<comment type="caution">
    <text evidence="8">The sequence shown here is derived from an EMBL/GenBank/DDBJ whole genome shotgun (WGS) entry which is preliminary data.</text>
</comment>
<evidence type="ECO:0000256" key="2">
    <source>
        <dbReference type="ARBA" id="ARBA00007362"/>
    </source>
</evidence>
<feature type="transmembrane region" description="Helical" evidence="6">
    <location>
        <begin position="261"/>
        <end position="279"/>
    </location>
</feature>
<dbReference type="EMBL" id="JANQBD010000017">
    <property type="protein sequence ID" value="MCR8634036.1"/>
    <property type="molecule type" value="Genomic_DNA"/>
</dbReference>
<keyword evidence="3 6" id="KW-0812">Transmembrane</keyword>
<evidence type="ECO:0000256" key="6">
    <source>
        <dbReference type="SAM" id="Phobius"/>
    </source>
</evidence>
<organism evidence="8 9">
    <name type="scientific">Paenibacillus radicis</name>
    <name type="common">ex Xue et al. 2023</name>
    <dbReference type="NCBI Taxonomy" id="2972489"/>
    <lineage>
        <taxon>Bacteria</taxon>
        <taxon>Bacillati</taxon>
        <taxon>Bacillota</taxon>
        <taxon>Bacilli</taxon>
        <taxon>Bacillales</taxon>
        <taxon>Paenibacillaceae</taxon>
        <taxon>Paenibacillus</taxon>
    </lineage>
</organism>
<keyword evidence="9" id="KW-1185">Reference proteome</keyword>
<dbReference type="SUPFAM" id="SSF103481">
    <property type="entry name" value="Multidrug resistance efflux transporter EmrE"/>
    <property type="match status" value="2"/>
</dbReference>
<accession>A0ABT1YLH0</accession>
<comment type="subcellular location">
    <subcellularLocation>
        <location evidence="1">Endomembrane system</location>
        <topology evidence="1">Multi-pass membrane protein</topology>
    </subcellularLocation>
</comment>
<dbReference type="InterPro" id="IPR000620">
    <property type="entry name" value="EamA_dom"/>
</dbReference>
<sequence>MSKFKYISLIILTTFLMGIAFPVGKIGMSYAPPFFLMGIRFILAGGLLAIIVAKKPHPRSWKQGLQAAVVGLLQSAGVMGCAYYSMRWITSGESSIITCTNPLIVIVLGTLLTGAAYRRRQWLGVAVGFIGVVFTFGLHMNIQPGTFISFAGAVCFASATLLIKRWGPAFDLSVLASYQMFVGGVALLIISAFTEHPYFIFTGTSVTVLLLLVIMCSIVQFTVWFNLLRSGDPAKTSAFLFLVPLFGVFTSWLLLGETVEWYVGVGGAFICAGIFLVNWEGKGTKAENMKNQLA</sequence>
<dbReference type="InterPro" id="IPR037185">
    <property type="entry name" value="EmrE-like"/>
</dbReference>
<gene>
    <name evidence="8" type="ORF">NV381_22875</name>
</gene>
<name>A0ABT1YLH0_9BACL</name>
<protein>
    <submittedName>
        <fullName evidence="8">EamA family transporter</fullName>
    </submittedName>
</protein>
<comment type="similarity">
    <text evidence="2">Belongs to the EamA transporter family.</text>
</comment>
<dbReference type="PANTHER" id="PTHR32322">
    <property type="entry name" value="INNER MEMBRANE TRANSPORTER"/>
    <property type="match status" value="1"/>
</dbReference>
<feature type="domain" description="EamA" evidence="7">
    <location>
        <begin position="6"/>
        <end position="136"/>
    </location>
</feature>